<sequence>RSYLLECGTPSTPLTPKTGHLERDLSGPTIFTFSLKGVYKARERIHSEAIPPLINTFRPYPMSESQWYQGIQSQLSWWRQGRMTLRSETGQGIYIKVKAWVAFGRRRIKDFAHMSECQ</sequence>
<dbReference type="AlphaFoldDB" id="A0A2K3M3U3"/>
<protein>
    <submittedName>
        <fullName evidence="1">Uncharacterized protein</fullName>
    </submittedName>
</protein>
<evidence type="ECO:0000313" key="2">
    <source>
        <dbReference type="Proteomes" id="UP000236291"/>
    </source>
</evidence>
<reference evidence="1 2" key="2">
    <citation type="journal article" date="2017" name="Front. Plant Sci.">
        <title>Gene Classification and Mining of Molecular Markers Useful in Red Clover (Trifolium pratense) Breeding.</title>
        <authorList>
            <person name="Istvanek J."/>
            <person name="Dluhosova J."/>
            <person name="Dluhos P."/>
            <person name="Patkova L."/>
            <person name="Nedelnik J."/>
            <person name="Repkova J."/>
        </authorList>
    </citation>
    <scope>NUCLEOTIDE SEQUENCE [LARGE SCALE GENOMIC DNA]</scope>
    <source>
        <strain evidence="2">cv. Tatra</strain>
        <tissue evidence="1">Young leaves</tissue>
    </source>
</reference>
<dbReference type="Proteomes" id="UP000236291">
    <property type="component" value="Unassembled WGS sequence"/>
</dbReference>
<feature type="non-terminal residue" evidence="1">
    <location>
        <position position="1"/>
    </location>
</feature>
<evidence type="ECO:0000313" key="1">
    <source>
        <dbReference type="EMBL" id="PNX85456.1"/>
    </source>
</evidence>
<reference evidence="1 2" key="1">
    <citation type="journal article" date="2014" name="Am. J. Bot.">
        <title>Genome assembly and annotation for red clover (Trifolium pratense; Fabaceae).</title>
        <authorList>
            <person name="Istvanek J."/>
            <person name="Jaros M."/>
            <person name="Krenek A."/>
            <person name="Repkova J."/>
        </authorList>
    </citation>
    <scope>NUCLEOTIDE SEQUENCE [LARGE SCALE GENOMIC DNA]</scope>
    <source>
        <strain evidence="2">cv. Tatra</strain>
        <tissue evidence="1">Young leaves</tissue>
    </source>
</reference>
<gene>
    <name evidence="1" type="ORF">L195_g041525</name>
</gene>
<name>A0A2K3M3U3_TRIPR</name>
<organism evidence="1 2">
    <name type="scientific">Trifolium pratense</name>
    <name type="common">Red clover</name>
    <dbReference type="NCBI Taxonomy" id="57577"/>
    <lineage>
        <taxon>Eukaryota</taxon>
        <taxon>Viridiplantae</taxon>
        <taxon>Streptophyta</taxon>
        <taxon>Embryophyta</taxon>
        <taxon>Tracheophyta</taxon>
        <taxon>Spermatophyta</taxon>
        <taxon>Magnoliopsida</taxon>
        <taxon>eudicotyledons</taxon>
        <taxon>Gunneridae</taxon>
        <taxon>Pentapetalae</taxon>
        <taxon>rosids</taxon>
        <taxon>fabids</taxon>
        <taxon>Fabales</taxon>
        <taxon>Fabaceae</taxon>
        <taxon>Papilionoideae</taxon>
        <taxon>50 kb inversion clade</taxon>
        <taxon>NPAAA clade</taxon>
        <taxon>Hologalegina</taxon>
        <taxon>IRL clade</taxon>
        <taxon>Trifolieae</taxon>
        <taxon>Trifolium</taxon>
    </lineage>
</organism>
<dbReference type="EMBL" id="ASHM01048766">
    <property type="protein sequence ID" value="PNX85456.1"/>
    <property type="molecule type" value="Genomic_DNA"/>
</dbReference>
<accession>A0A2K3M3U3</accession>
<comment type="caution">
    <text evidence="1">The sequence shown here is derived from an EMBL/GenBank/DDBJ whole genome shotgun (WGS) entry which is preliminary data.</text>
</comment>
<proteinExistence type="predicted"/>